<accession>B2FLV0</accession>
<protein>
    <submittedName>
        <fullName evidence="5">Chloramphenicol acetyltransferase</fullName>
        <ecNumber evidence="5">2.3.1.28</ecNumber>
    </submittedName>
</protein>
<dbReference type="AlphaFoldDB" id="B2FLV0"/>
<name>B2FLV0_STRMK</name>
<dbReference type="PANTHER" id="PTHR43300">
    <property type="entry name" value="ACETYLTRANSFERASE"/>
    <property type="match status" value="1"/>
</dbReference>
<gene>
    <name evidence="5" type="primary">cat</name>
    <name evidence="5" type="ordered locus">Smlt0620</name>
</gene>
<dbReference type="SUPFAM" id="SSF51161">
    <property type="entry name" value="Trimeric LpxA-like enzymes"/>
    <property type="match status" value="1"/>
</dbReference>
<sequence length="195" mass="20603">MSASQGPTVTEAHGFIPPLASTDPRISVGRYTYGSPQLKVWSEGERIEIGAFCSIADDVVIFGGGEHRLDWVTTYPLRIALNSPGAGHDGHPHTKGPTRIGNDVWIGHGAMIVSGVTVGDGACIGAGAVVSRDVPAYAVVAGNPAKVVRTRYDEPTIARLRAIAWWSWPIDRIRAFESLLCSGDVEAFIAAASAP</sequence>
<dbReference type="GeneID" id="93835757"/>
<organism evidence="5 6">
    <name type="scientific">Stenotrophomonas maltophilia (strain K279a)</name>
    <dbReference type="NCBI Taxonomy" id="522373"/>
    <lineage>
        <taxon>Bacteria</taxon>
        <taxon>Pseudomonadati</taxon>
        <taxon>Pseudomonadota</taxon>
        <taxon>Gammaproteobacteria</taxon>
        <taxon>Lysobacterales</taxon>
        <taxon>Lysobacteraceae</taxon>
        <taxon>Stenotrophomonas</taxon>
        <taxon>Stenotrophomonas maltophilia group</taxon>
    </lineage>
</organism>
<dbReference type="PANTHER" id="PTHR43300:SF11">
    <property type="entry name" value="ACETYLTRANSFERASE RV3034C-RELATED"/>
    <property type="match status" value="1"/>
</dbReference>
<dbReference type="KEGG" id="sml:Smlt0620"/>
<evidence type="ECO:0000313" key="6">
    <source>
        <dbReference type="Proteomes" id="UP000008840"/>
    </source>
</evidence>
<dbReference type="eggNOG" id="COG0110">
    <property type="taxonomic scope" value="Bacteria"/>
</dbReference>
<dbReference type="EnsemblBacteria" id="CAQ44204">
    <property type="protein sequence ID" value="CAQ44204"/>
    <property type="gene ID" value="Smlt0620"/>
</dbReference>
<dbReference type="Gene3D" id="2.160.10.10">
    <property type="entry name" value="Hexapeptide repeat proteins"/>
    <property type="match status" value="1"/>
</dbReference>
<evidence type="ECO:0000256" key="1">
    <source>
        <dbReference type="ARBA" id="ARBA00007274"/>
    </source>
</evidence>
<dbReference type="InterPro" id="IPR011004">
    <property type="entry name" value="Trimer_LpxA-like_sf"/>
</dbReference>
<dbReference type="RefSeq" id="WP_012479057.1">
    <property type="nucleotide sequence ID" value="NC_010943.1"/>
</dbReference>
<dbReference type="InterPro" id="IPR050179">
    <property type="entry name" value="Trans_hexapeptide_repeat"/>
</dbReference>
<dbReference type="Proteomes" id="UP000008840">
    <property type="component" value="Chromosome"/>
</dbReference>
<evidence type="ECO:0000256" key="3">
    <source>
        <dbReference type="ARBA" id="ARBA00022737"/>
    </source>
</evidence>
<dbReference type="HOGENOM" id="CLU_051638_5_1_6"/>
<reference evidence="5 6" key="1">
    <citation type="journal article" date="2008" name="Genome Biol.">
        <title>The complete genome, comparative and functional analysis of Stenotrophomonas maltophilia reveals an organism heavily shielded by drug resistance determinants.</title>
        <authorList>
            <person name="Crossman L.C."/>
            <person name="Gould V.C."/>
            <person name="Dow J.M."/>
            <person name="Vernikos G.S."/>
            <person name="Okazaki A."/>
            <person name="Sebaihia M."/>
            <person name="Saunders D."/>
            <person name="Arrowsmith C."/>
            <person name="Carver T."/>
            <person name="Peters N."/>
            <person name="Adlem E."/>
            <person name="Kerhornou A."/>
            <person name="Lord A."/>
            <person name="Murphy L."/>
            <person name="Seeger K."/>
            <person name="Squares R."/>
            <person name="Rutter S."/>
            <person name="Quail M.A."/>
            <person name="Rajandream M.A."/>
            <person name="Harris D."/>
            <person name="Churcher C."/>
            <person name="Bentley S.D."/>
            <person name="Parkhill J."/>
            <person name="Thomson N.R."/>
            <person name="Avison M.B."/>
        </authorList>
    </citation>
    <scope>NUCLEOTIDE SEQUENCE [LARGE SCALE GENOMIC DNA]</scope>
    <source>
        <strain evidence="5 6">K279a</strain>
    </source>
</reference>
<dbReference type="Pfam" id="PF00132">
    <property type="entry name" value="Hexapep"/>
    <property type="match status" value="1"/>
</dbReference>
<keyword evidence="2 5" id="KW-0808">Transferase</keyword>
<dbReference type="PROSITE" id="PS00101">
    <property type="entry name" value="HEXAPEP_TRANSFERASES"/>
    <property type="match status" value="1"/>
</dbReference>
<dbReference type="CDD" id="cd03349">
    <property type="entry name" value="LbH_XAT"/>
    <property type="match status" value="1"/>
</dbReference>
<keyword evidence="3" id="KW-0677">Repeat</keyword>
<evidence type="ECO:0000256" key="4">
    <source>
        <dbReference type="ARBA" id="ARBA00023315"/>
    </source>
</evidence>
<proteinExistence type="inferred from homology"/>
<evidence type="ECO:0000256" key="2">
    <source>
        <dbReference type="ARBA" id="ARBA00022679"/>
    </source>
</evidence>
<dbReference type="EC" id="2.3.1.28" evidence="5"/>
<dbReference type="GO" id="GO:0008811">
    <property type="term" value="F:chloramphenicol O-acetyltransferase activity"/>
    <property type="evidence" value="ECO:0007669"/>
    <property type="project" value="UniProtKB-EC"/>
</dbReference>
<keyword evidence="4 5" id="KW-0012">Acyltransferase</keyword>
<dbReference type="EMBL" id="AM743169">
    <property type="protein sequence ID" value="CAQ44204.1"/>
    <property type="molecule type" value="Genomic_DNA"/>
</dbReference>
<comment type="similarity">
    <text evidence="1">Belongs to the transferase hexapeptide repeat family.</text>
</comment>
<evidence type="ECO:0000313" key="5">
    <source>
        <dbReference type="EMBL" id="CAQ44204.1"/>
    </source>
</evidence>
<dbReference type="InterPro" id="IPR001451">
    <property type="entry name" value="Hexapep"/>
</dbReference>
<dbReference type="SMR" id="B2FLV0"/>
<keyword evidence="6" id="KW-1185">Reference proteome</keyword>
<dbReference type="InterPro" id="IPR018357">
    <property type="entry name" value="Hexapep_transf_CS"/>
</dbReference>